<dbReference type="InterPro" id="IPR039143">
    <property type="entry name" value="GNPNAT1-like"/>
</dbReference>
<evidence type="ECO:0000259" key="1">
    <source>
        <dbReference type="PROSITE" id="PS51186"/>
    </source>
</evidence>
<dbReference type="PANTHER" id="PTHR13355">
    <property type="entry name" value="GLUCOSAMINE 6-PHOSPHATE N-ACETYLTRANSFERASE"/>
    <property type="match status" value="1"/>
</dbReference>
<feature type="domain" description="N-acetyltransferase" evidence="1">
    <location>
        <begin position="7"/>
        <end position="158"/>
    </location>
</feature>
<dbReference type="SUPFAM" id="SSF55729">
    <property type="entry name" value="Acyl-CoA N-acyltransferases (Nat)"/>
    <property type="match status" value="1"/>
</dbReference>
<sequence length="158" mass="18283">MVSTQYNTLLELIKKYPDYIEIIKNKYLYLLSNLTTVEDISNEMFIDNINKIHNIGCIIVAYIKNEDASNINIIGSGTVIIEPKILRGCKSVGHIEDIVVDLNHRGKHICRNILHRLKLYARENNCYKVILDCEESVKNVYIKSDFQEKGLQMAVYFN</sequence>
<reference evidence="2" key="1">
    <citation type="journal article" date="2020" name="Nature">
        <title>Giant virus diversity and host interactions through global metagenomics.</title>
        <authorList>
            <person name="Schulz F."/>
            <person name="Roux S."/>
            <person name="Paez-Espino D."/>
            <person name="Jungbluth S."/>
            <person name="Walsh D.A."/>
            <person name="Denef V.J."/>
            <person name="McMahon K.D."/>
            <person name="Konstantinidis K.T."/>
            <person name="Eloe-Fadrosh E.A."/>
            <person name="Kyrpides N.C."/>
            <person name="Woyke T."/>
        </authorList>
    </citation>
    <scope>NUCLEOTIDE SEQUENCE</scope>
    <source>
        <strain evidence="2">GVMAG-M-3300009155-2</strain>
    </source>
</reference>
<dbReference type="PROSITE" id="PS51186">
    <property type="entry name" value="GNAT"/>
    <property type="match status" value="1"/>
</dbReference>
<organism evidence="2">
    <name type="scientific">viral metagenome</name>
    <dbReference type="NCBI Taxonomy" id="1070528"/>
    <lineage>
        <taxon>unclassified sequences</taxon>
        <taxon>metagenomes</taxon>
        <taxon>organismal metagenomes</taxon>
    </lineage>
</organism>
<protein>
    <recommendedName>
        <fullName evidence="1">N-acetyltransferase domain-containing protein</fullName>
    </recommendedName>
</protein>
<evidence type="ECO:0000313" key="2">
    <source>
        <dbReference type="EMBL" id="QHT31324.1"/>
    </source>
</evidence>
<dbReference type="PANTHER" id="PTHR13355:SF11">
    <property type="entry name" value="GLUCOSAMINE 6-PHOSPHATE N-ACETYLTRANSFERASE"/>
    <property type="match status" value="1"/>
</dbReference>
<dbReference type="CDD" id="cd04301">
    <property type="entry name" value="NAT_SF"/>
    <property type="match status" value="1"/>
</dbReference>
<proteinExistence type="predicted"/>
<dbReference type="Pfam" id="PF00583">
    <property type="entry name" value="Acetyltransf_1"/>
    <property type="match status" value="1"/>
</dbReference>
<name>A0A6C0EQ63_9ZZZZ</name>
<dbReference type="InterPro" id="IPR016181">
    <property type="entry name" value="Acyl_CoA_acyltransferase"/>
</dbReference>
<dbReference type="EMBL" id="MN738917">
    <property type="protein sequence ID" value="QHT31324.1"/>
    <property type="molecule type" value="Genomic_DNA"/>
</dbReference>
<accession>A0A6C0EQ63</accession>
<dbReference type="AlphaFoldDB" id="A0A6C0EQ63"/>
<dbReference type="GO" id="GO:0004343">
    <property type="term" value="F:glucosamine 6-phosphate N-acetyltransferase activity"/>
    <property type="evidence" value="ECO:0007669"/>
    <property type="project" value="TreeGrafter"/>
</dbReference>
<dbReference type="Gene3D" id="3.40.630.30">
    <property type="match status" value="1"/>
</dbReference>
<dbReference type="InterPro" id="IPR000182">
    <property type="entry name" value="GNAT_dom"/>
</dbReference>